<dbReference type="NCBIfam" id="TIGR01488">
    <property type="entry name" value="HAD-SF-IB"/>
    <property type="match status" value="1"/>
</dbReference>
<name>A0A1M4UD88_9FIRM</name>
<dbReference type="OrthoDB" id="9794212at2"/>
<dbReference type="Gene3D" id="3.40.50.1000">
    <property type="entry name" value="HAD superfamily/HAD-like"/>
    <property type="match status" value="1"/>
</dbReference>
<dbReference type="EC" id="3.1.3.3" evidence="4"/>
<dbReference type="EMBL" id="FQTU01000003">
    <property type="protein sequence ID" value="SHE54634.1"/>
    <property type="molecule type" value="Genomic_DNA"/>
</dbReference>
<organism evidence="12 13">
    <name type="scientific">Alkalibacter saccharofermentans DSM 14828</name>
    <dbReference type="NCBI Taxonomy" id="1120975"/>
    <lineage>
        <taxon>Bacteria</taxon>
        <taxon>Bacillati</taxon>
        <taxon>Bacillota</taxon>
        <taxon>Clostridia</taxon>
        <taxon>Eubacteriales</taxon>
        <taxon>Eubacteriaceae</taxon>
        <taxon>Alkalibacter</taxon>
    </lineage>
</organism>
<evidence type="ECO:0000256" key="1">
    <source>
        <dbReference type="ARBA" id="ARBA00001946"/>
    </source>
</evidence>
<evidence type="ECO:0000256" key="4">
    <source>
        <dbReference type="ARBA" id="ARBA00012640"/>
    </source>
</evidence>
<dbReference type="Pfam" id="PF12710">
    <property type="entry name" value="HAD"/>
    <property type="match status" value="1"/>
</dbReference>
<gene>
    <name evidence="12" type="ORF">SAMN02746064_00725</name>
</gene>
<dbReference type="Gene3D" id="1.20.1440.100">
    <property type="entry name" value="SG protein - dephosphorylation function"/>
    <property type="match status" value="1"/>
</dbReference>
<dbReference type="AlphaFoldDB" id="A0A1M4UD88"/>
<reference evidence="12 13" key="1">
    <citation type="submission" date="2016-11" db="EMBL/GenBank/DDBJ databases">
        <authorList>
            <person name="Jaros S."/>
            <person name="Januszkiewicz K."/>
            <person name="Wedrychowicz H."/>
        </authorList>
    </citation>
    <scope>NUCLEOTIDE SEQUENCE [LARGE SCALE GENOMIC DNA]</scope>
    <source>
        <strain evidence="12 13">DSM 14828</strain>
    </source>
</reference>
<keyword evidence="9" id="KW-0718">Serine biosynthesis</keyword>
<proteinExistence type="inferred from homology"/>
<evidence type="ECO:0000256" key="7">
    <source>
        <dbReference type="ARBA" id="ARBA00022801"/>
    </source>
</evidence>
<dbReference type="CDD" id="cd02612">
    <property type="entry name" value="HAD_PGPPase"/>
    <property type="match status" value="1"/>
</dbReference>
<protein>
    <recommendedName>
        <fullName evidence="4">phosphoserine phosphatase</fullName>
        <ecNumber evidence="4">3.1.3.3</ecNumber>
    </recommendedName>
</protein>
<evidence type="ECO:0000256" key="6">
    <source>
        <dbReference type="ARBA" id="ARBA00022723"/>
    </source>
</evidence>
<keyword evidence="6" id="KW-0479">Metal-binding</keyword>
<dbReference type="GO" id="GO:0000287">
    <property type="term" value="F:magnesium ion binding"/>
    <property type="evidence" value="ECO:0007669"/>
    <property type="project" value="TreeGrafter"/>
</dbReference>
<evidence type="ECO:0000313" key="13">
    <source>
        <dbReference type="Proteomes" id="UP000184251"/>
    </source>
</evidence>
<dbReference type="GO" id="GO:0006564">
    <property type="term" value="P:L-serine biosynthetic process"/>
    <property type="evidence" value="ECO:0007669"/>
    <property type="project" value="UniProtKB-KW"/>
</dbReference>
<sequence length="240" mass="28146">MNTAAFFDVDGTLYRDSLMVEHFKKLIKYEVLDPSIWHGNAKRKFENWVKRHGDYEDYLLEIAQIYLDSMKGLDRDYINFITDQVVKLKGERVYRYTRDRIKWHLSQGHKVIFISGSPSFLVEKMAQKYDVDYYIGTEYLIDEDNKFTGEIVPMWESESKNKVIEEYVNKLGIDLDSSYAYGDTTGDFAMLSMVGHPVLINPIKKLVEQFQADDKLRAKARIIVERKDVIYQIPADVEIL</sequence>
<keyword evidence="5" id="KW-0028">Amino-acid biosynthesis</keyword>
<keyword evidence="7 12" id="KW-0378">Hydrolase</keyword>
<comment type="pathway">
    <text evidence="2">Amino-acid biosynthesis; L-serine biosynthesis; L-serine from 3-phospho-D-glycerate: step 3/3.</text>
</comment>
<evidence type="ECO:0000256" key="8">
    <source>
        <dbReference type="ARBA" id="ARBA00022842"/>
    </source>
</evidence>
<accession>A0A1M4UD88</accession>
<evidence type="ECO:0000256" key="10">
    <source>
        <dbReference type="ARBA" id="ARBA00048138"/>
    </source>
</evidence>
<evidence type="ECO:0000256" key="2">
    <source>
        <dbReference type="ARBA" id="ARBA00005135"/>
    </source>
</evidence>
<dbReference type="InterPro" id="IPR023214">
    <property type="entry name" value="HAD_sf"/>
</dbReference>
<evidence type="ECO:0000256" key="5">
    <source>
        <dbReference type="ARBA" id="ARBA00022605"/>
    </source>
</evidence>
<dbReference type="InterPro" id="IPR036412">
    <property type="entry name" value="HAD-like_sf"/>
</dbReference>
<dbReference type="InterPro" id="IPR050582">
    <property type="entry name" value="HAD-like_SerB"/>
</dbReference>
<comment type="catalytic activity">
    <reaction evidence="10">
        <text>O-phospho-L-serine + H2O = L-serine + phosphate</text>
        <dbReference type="Rhea" id="RHEA:21208"/>
        <dbReference type="ChEBI" id="CHEBI:15377"/>
        <dbReference type="ChEBI" id="CHEBI:33384"/>
        <dbReference type="ChEBI" id="CHEBI:43474"/>
        <dbReference type="ChEBI" id="CHEBI:57524"/>
        <dbReference type="EC" id="3.1.3.3"/>
    </reaction>
</comment>
<dbReference type="NCBIfam" id="TIGR01490">
    <property type="entry name" value="HAD-SF-IB-hyp1"/>
    <property type="match status" value="1"/>
</dbReference>
<comment type="cofactor">
    <cofactor evidence="1">
        <name>Mg(2+)</name>
        <dbReference type="ChEBI" id="CHEBI:18420"/>
    </cofactor>
</comment>
<dbReference type="SUPFAM" id="SSF56784">
    <property type="entry name" value="HAD-like"/>
    <property type="match status" value="1"/>
</dbReference>
<evidence type="ECO:0000256" key="11">
    <source>
        <dbReference type="ARBA" id="ARBA00048523"/>
    </source>
</evidence>
<keyword evidence="8" id="KW-0460">Magnesium</keyword>
<dbReference type="Proteomes" id="UP000184251">
    <property type="component" value="Unassembled WGS sequence"/>
</dbReference>
<keyword evidence="13" id="KW-1185">Reference proteome</keyword>
<dbReference type="PANTHER" id="PTHR43344">
    <property type="entry name" value="PHOSPHOSERINE PHOSPHATASE"/>
    <property type="match status" value="1"/>
</dbReference>
<dbReference type="RefSeq" id="WP_073269720.1">
    <property type="nucleotide sequence ID" value="NZ_FQTU01000003.1"/>
</dbReference>
<dbReference type="InterPro" id="IPR006385">
    <property type="entry name" value="HAD_hydro_SerB1"/>
</dbReference>
<evidence type="ECO:0000256" key="3">
    <source>
        <dbReference type="ARBA" id="ARBA00009184"/>
    </source>
</evidence>
<comment type="catalytic activity">
    <reaction evidence="11">
        <text>O-phospho-D-serine + H2O = D-serine + phosphate</text>
        <dbReference type="Rhea" id="RHEA:24873"/>
        <dbReference type="ChEBI" id="CHEBI:15377"/>
        <dbReference type="ChEBI" id="CHEBI:35247"/>
        <dbReference type="ChEBI" id="CHEBI:43474"/>
        <dbReference type="ChEBI" id="CHEBI:58680"/>
        <dbReference type="EC" id="3.1.3.3"/>
    </reaction>
</comment>
<dbReference type="GO" id="GO:0005737">
    <property type="term" value="C:cytoplasm"/>
    <property type="evidence" value="ECO:0007669"/>
    <property type="project" value="TreeGrafter"/>
</dbReference>
<evidence type="ECO:0000313" key="12">
    <source>
        <dbReference type="EMBL" id="SHE54634.1"/>
    </source>
</evidence>
<dbReference type="STRING" id="1120975.SAMN02746064_00725"/>
<comment type="similarity">
    <text evidence="3">Belongs to the HAD-like hydrolase superfamily. SerB family.</text>
</comment>
<dbReference type="PANTHER" id="PTHR43344:SF2">
    <property type="entry name" value="PHOSPHOSERINE PHOSPHATASE"/>
    <property type="match status" value="1"/>
</dbReference>
<dbReference type="GO" id="GO:0036424">
    <property type="term" value="F:L-phosphoserine phosphatase activity"/>
    <property type="evidence" value="ECO:0007669"/>
    <property type="project" value="TreeGrafter"/>
</dbReference>
<evidence type="ECO:0000256" key="9">
    <source>
        <dbReference type="ARBA" id="ARBA00023299"/>
    </source>
</evidence>